<keyword evidence="4 8" id="KW-0812">Transmembrane</keyword>
<evidence type="ECO:0000256" key="5">
    <source>
        <dbReference type="ARBA" id="ARBA00022989"/>
    </source>
</evidence>
<keyword evidence="11" id="KW-1185">Reference proteome</keyword>
<keyword evidence="3" id="KW-1003">Cell membrane</keyword>
<feature type="transmembrane region" description="Helical" evidence="8">
    <location>
        <begin position="352"/>
        <end position="370"/>
    </location>
</feature>
<dbReference type="CDD" id="cd06173">
    <property type="entry name" value="MFS_MefA_like"/>
    <property type="match status" value="1"/>
</dbReference>
<dbReference type="PANTHER" id="PTHR23513">
    <property type="entry name" value="INTEGRAL MEMBRANE EFFLUX PROTEIN-RELATED"/>
    <property type="match status" value="1"/>
</dbReference>
<protein>
    <submittedName>
        <fullName evidence="10">MFS transporter</fullName>
    </submittedName>
</protein>
<dbReference type="Proteomes" id="UP001597229">
    <property type="component" value="Unassembled WGS sequence"/>
</dbReference>
<sequence>MALPASRGADARRARRAPPRRTHPATPRRGGLTHRPEGVPTSPRFRSLAHPNYRLYFAGSLVSNVGTWMQRVAQDWLVLTIPGNGGSALGITTGLQFLPVLLLSPYAGVIADRFSKRRLLQVTQAVMALTSLALGLIAAFGVAETWHVYVLAFLFGVGAAFDGPARQSFVSEMVGADDVANAVSLNSAAFNAARLVGPGLAGLLIGFAGGGMRATGWVILLNAVSYLAVILQLHRMDLAALNSPRAAARTPGMLREGLVYLRGRPRMLMVLVLVFFVGTFGMNFQITSALMATEVYGRGAEEYGVLGSVLAIGSLSGALVAAGRSRVSLRLLFGAALAFGLLEIVAGLAPSYLTFVLVCPLLGFSVITVMNSSNALMQTESAAPLRGRVMAIYMTIVMGGTPLGAPFIGWIGDYFGARWTLVVGGVLVLVGVGLALLVLRAASATARSTRQPAPAMLPS</sequence>
<comment type="caution">
    <text evidence="10">The sequence shown here is derived from an EMBL/GenBank/DDBJ whole genome shotgun (WGS) entry which is preliminary data.</text>
</comment>
<dbReference type="InterPro" id="IPR036259">
    <property type="entry name" value="MFS_trans_sf"/>
</dbReference>
<evidence type="ECO:0000256" key="8">
    <source>
        <dbReference type="SAM" id="Phobius"/>
    </source>
</evidence>
<accession>A0ABW3W026</accession>
<feature type="transmembrane region" description="Helical" evidence="8">
    <location>
        <begin position="417"/>
        <end position="439"/>
    </location>
</feature>
<dbReference type="Pfam" id="PF05977">
    <property type="entry name" value="MFS_3"/>
    <property type="match status" value="1"/>
</dbReference>
<feature type="transmembrane region" description="Helical" evidence="8">
    <location>
        <begin position="329"/>
        <end position="346"/>
    </location>
</feature>
<reference evidence="11" key="1">
    <citation type="journal article" date="2019" name="Int. J. Syst. Evol. Microbiol.">
        <title>The Global Catalogue of Microorganisms (GCM) 10K type strain sequencing project: providing services to taxonomists for standard genome sequencing and annotation.</title>
        <authorList>
            <consortium name="The Broad Institute Genomics Platform"/>
            <consortium name="The Broad Institute Genome Sequencing Center for Infectious Disease"/>
            <person name="Wu L."/>
            <person name="Ma J."/>
        </authorList>
    </citation>
    <scope>NUCLEOTIDE SEQUENCE [LARGE SCALE GENOMIC DNA]</scope>
    <source>
        <strain evidence="11">CCUG 52478</strain>
    </source>
</reference>
<keyword evidence="5 8" id="KW-1133">Transmembrane helix</keyword>
<feature type="region of interest" description="Disordered" evidence="7">
    <location>
        <begin position="1"/>
        <end position="45"/>
    </location>
</feature>
<feature type="transmembrane region" description="Helical" evidence="8">
    <location>
        <begin position="268"/>
        <end position="291"/>
    </location>
</feature>
<comment type="subcellular location">
    <subcellularLocation>
        <location evidence="1">Cell membrane</location>
        <topology evidence="1">Multi-pass membrane protein</topology>
    </subcellularLocation>
</comment>
<dbReference type="InterPro" id="IPR010290">
    <property type="entry name" value="TM_effector"/>
</dbReference>
<dbReference type="PANTHER" id="PTHR23513:SF11">
    <property type="entry name" value="STAPHYLOFERRIN A TRANSPORTER"/>
    <property type="match status" value="1"/>
</dbReference>
<feature type="transmembrane region" description="Helical" evidence="8">
    <location>
        <begin position="391"/>
        <end position="411"/>
    </location>
</feature>
<dbReference type="InterPro" id="IPR020846">
    <property type="entry name" value="MFS_dom"/>
</dbReference>
<feature type="transmembrane region" description="Helical" evidence="8">
    <location>
        <begin position="303"/>
        <end position="322"/>
    </location>
</feature>
<dbReference type="RefSeq" id="WP_379228731.1">
    <property type="nucleotide sequence ID" value="NZ_JBHTLX010000017.1"/>
</dbReference>
<evidence type="ECO:0000256" key="2">
    <source>
        <dbReference type="ARBA" id="ARBA00022448"/>
    </source>
</evidence>
<feature type="transmembrane region" description="Helical" evidence="8">
    <location>
        <begin position="214"/>
        <end position="233"/>
    </location>
</feature>
<evidence type="ECO:0000256" key="4">
    <source>
        <dbReference type="ARBA" id="ARBA00022692"/>
    </source>
</evidence>
<organism evidence="10 11">
    <name type="scientific">Nocardioides ginsengisoli</name>
    <dbReference type="NCBI Taxonomy" id="363868"/>
    <lineage>
        <taxon>Bacteria</taxon>
        <taxon>Bacillati</taxon>
        <taxon>Actinomycetota</taxon>
        <taxon>Actinomycetes</taxon>
        <taxon>Propionibacteriales</taxon>
        <taxon>Nocardioidaceae</taxon>
        <taxon>Nocardioides</taxon>
    </lineage>
</organism>
<dbReference type="Gene3D" id="1.20.1250.20">
    <property type="entry name" value="MFS general substrate transporter like domains"/>
    <property type="match status" value="1"/>
</dbReference>
<evidence type="ECO:0000313" key="10">
    <source>
        <dbReference type="EMBL" id="MFD1248628.1"/>
    </source>
</evidence>
<evidence type="ECO:0000256" key="3">
    <source>
        <dbReference type="ARBA" id="ARBA00022475"/>
    </source>
</evidence>
<evidence type="ECO:0000313" key="11">
    <source>
        <dbReference type="Proteomes" id="UP001597229"/>
    </source>
</evidence>
<keyword evidence="2" id="KW-0813">Transport</keyword>
<gene>
    <name evidence="10" type="ORF">ACFQ3F_12585</name>
</gene>
<dbReference type="PROSITE" id="PS50850">
    <property type="entry name" value="MFS"/>
    <property type="match status" value="1"/>
</dbReference>
<feature type="compositionally biased region" description="Basic residues" evidence="7">
    <location>
        <begin position="13"/>
        <end position="23"/>
    </location>
</feature>
<dbReference type="EMBL" id="JBHTLX010000017">
    <property type="protein sequence ID" value="MFD1248628.1"/>
    <property type="molecule type" value="Genomic_DNA"/>
</dbReference>
<evidence type="ECO:0000256" key="6">
    <source>
        <dbReference type="ARBA" id="ARBA00023136"/>
    </source>
</evidence>
<evidence type="ECO:0000259" key="9">
    <source>
        <dbReference type="PROSITE" id="PS50850"/>
    </source>
</evidence>
<evidence type="ECO:0000256" key="1">
    <source>
        <dbReference type="ARBA" id="ARBA00004651"/>
    </source>
</evidence>
<dbReference type="SUPFAM" id="SSF103473">
    <property type="entry name" value="MFS general substrate transporter"/>
    <property type="match status" value="1"/>
</dbReference>
<feature type="domain" description="Major facilitator superfamily (MFS) profile" evidence="9">
    <location>
        <begin position="52"/>
        <end position="443"/>
    </location>
</feature>
<keyword evidence="6 8" id="KW-0472">Membrane</keyword>
<evidence type="ECO:0000256" key="7">
    <source>
        <dbReference type="SAM" id="MobiDB-lite"/>
    </source>
</evidence>
<proteinExistence type="predicted"/>
<feature type="transmembrane region" description="Helical" evidence="8">
    <location>
        <begin position="85"/>
        <end position="107"/>
    </location>
</feature>
<name>A0ABW3W026_9ACTN</name>